<proteinExistence type="predicted"/>
<accession>A0ACA9KLM5</accession>
<dbReference type="EMBL" id="CAJVPW010001307">
    <property type="protein sequence ID" value="CAG8480690.1"/>
    <property type="molecule type" value="Genomic_DNA"/>
</dbReference>
<comment type="caution">
    <text evidence="1">The sequence shown here is derived from an EMBL/GenBank/DDBJ whole genome shotgun (WGS) entry which is preliminary data.</text>
</comment>
<evidence type="ECO:0000313" key="1">
    <source>
        <dbReference type="EMBL" id="CAG8480690.1"/>
    </source>
</evidence>
<evidence type="ECO:0000313" key="2">
    <source>
        <dbReference type="Proteomes" id="UP000789366"/>
    </source>
</evidence>
<organism evidence="1 2">
    <name type="scientific">Cetraspora pellucida</name>
    <dbReference type="NCBI Taxonomy" id="1433469"/>
    <lineage>
        <taxon>Eukaryota</taxon>
        <taxon>Fungi</taxon>
        <taxon>Fungi incertae sedis</taxon>
        <taxon>Mucoromycota</taxon>
        <taxon>Glomeromycotina</taxon>
        <taxon>Glomeromycetes</taxon>
        <taxon>Diversisporales</taxon>
        <taxon>Gigasporaceae</taxon>
        <taxon>Cetraspora</taxon>
    </lineage>
</organism>
<keyword evidence="2" id="KW-1185">Reference proteome</keyword>
<reference evidence="1" key="1">
    <citation type="submission" date="2021-06" db="EMBL/GenBank/DDBJ databases">
        <authorList>
            <person name="Kallberg Y."/>
            <person name="Tangrot J."/>
            <person name="Rosling A."/>
        </authorList>
    </citation>
    <scope>NUCLEOTIDE SEQUENCE</scope>
    <source>
        <strain evidence="1">28 12/20/2015</strain>
    </source>
</reference>
<feature type="non-terminal residue" evidence="1">
    <location>
        <position position="1"/>
    </location>
</feature>
<sequence length="402" mass="46171">GIVTSSSNAIISVYQAIFGTKTKFASLSYLGLEQIKTSQKLLEDVVFYPFIIEVENLSIFVSSFDKISHSNQKTIVYQNSQIVAEYKDNSPNAVWCQTGILKSIPGDTLFAINHLITLQKLDQAYQTNQILTPNQCTLVNWNNKAVMKHLFDIHLKKANEFWTNTLNLEKDHNTLKNLYENEILNVSPQTSTTKAFWDCFYDSYNINLRETNDQDNIEISSELLNHQLEADISKKKIKTIPDISKWFEWSWPVMGQFAGYIRAHSLLHIGVWTEFRPEQIATFYNRPSPIFSKPSKPKSAWTMPIPKKTAKEQRNRQYVRVDQDFPFNAGWDLKENMKLGKKGAGKHISKKVVQYLQGFFLAGNLNANDHYSPEAMHTSLKELAENEELTFEEIPSVKTIKG</sequence>
<dbReference type="Proteomes" id="UP000789366">
    <property type="component" value="Unassembled WGS sequence"/>
</dbReference>
<protein>
    <submittedName>
        <fullName evidence="1">16576_t:CDS:1</fullName>
    </submittedName>
</protein>
<name>A0ACA9KLM5_9GLOM</name>
<gene>
    <name evidence="1" type="ORF">SPELUC_LOCUS2112</name>
</gene>